<dbReference type="PANTHER" id="PTHR46026:SF1">
    <property type="entry name" value="RHO-TYPE GUANINE NUCLEOTIDE EXCHANGE FACTOR, ISOFORM F"/>
    <property type="match status" value="1"/>
</dbReference>
<keyword evidence="7" id="KW-1185">Reference proteome</keyword>
<dbReference type="PRINTS" id="PR00452">
    <property type="entry name" value="SH3DOMAIN"/>
</dbReference>
<dbReference type="Pfam" id="PF00621">
    <property type="entry name" value="RhoGEF"/>
    <property type="match status" value="1"/>
</dbReference>
<keyword evidence="1 2" id="KW-0728">SH3 domain</keyword>
<dbReference type="SUPFAM" id="SSF50044">
    <property type="entry name" value="SH3-domain"/>
    <property type="match status" value="1"/>
</dbReference>
<dbReference type="Pfam" id="PF00018">
    <property type="entry name" value="SH3_1"/>
    <property type="match status" value="1"/>
</dbReference>
<dbReference type="FunFam" id="2.30.30.40:FF:000072">
    <property type="entry name" value="Unconventional Myosin IB"/>
    <property type="match status" value="1"/>
</dbReference>
<proteinExistence type="predicted"/>
<dbReference type="EMBL" id="CABIJS010000499">
    <property type="protein sequence ID" value="VUZ52437.1"/>
    <property type="molecule type" value="Genomic_DNA"/>
</dbReference>
<evidence type="ECO:0000313" key="7">
    <source>
        <dbReference type="Proteomes" id="UP000321570"/>
    </source>
</evidence>
<dbReference type="Gene3D" id="1.20.900.10">
    <property type="entry name" value="Dbl homology (DH) domain"/>
    <property type="match status" value="1"/>
</dbReference>
<reference evidence="6 7" key="1">
    <citation type="submission" date="2019-07" db="EMBL/GenBank/DDBJ databases">
        <authorList>
            <person name="Jastrzebski P J."/>
            <person name="Paukszto L."/>
            <person name="Jastrzebski P J."/>
        </authorList>
    </citation>
    <scope>NUCLEOTIDE SEQUENCE [LARGE SCALE GENOMIC DNA]</scope>
    <source>
        <strain evidence="6 7">WMS-il1</strain>
    </source>
</reference>
<evidence type="ECO:0000256" key="2">
    <source>
        <dbReference type="PROSITE-ProRule" id="PRU00192"/>
    </source>
</evidence>
<dbReference type="PANTHER" id="PTHR46026">
    <property type="entry name" value="RHO-TYPE GUANINE NUCLEOTIDE EXCHANGE FACTOR, ISOFORM F"/>
    <property type="match status" value="1"/>
</dbReference>
<dbReference type="SMART" id="SM00326">
    <property type="entry name" value="SH3"/>
    <property type="match status" value="1"/>
</dbReference>
<protein>
    <recommendedName>
        <fullName evidence="8">SH3 domain-containing protein</fullName>
    </recommendedName>
</protein>
<dbReference type="GO" id="GO:0005085">
    <property type="term" value="F:guanyl-nucleotide exchange factor activity"/>
    <property type="evidence" value="ECO:0007669"/>
    <property type="project" value="InterPro"/>
</dbReference>
<evidence type="ECO:0008006" key="8">
    <source>
        <dbReference type="Google" id="ProtNLM"/>
    </source>
</evidence>
<dbReference type="SMART" id="SM00325">
    <property type="entry name" value="RhoGEF"/>
    <property type="match status" value="1"/>
</dbReference>
<dbReference type="InterPro" id="IPR035899">
    <property type="entry name" value="DBL_dom_sf"/>
</dbReference>
<evidence type="ECO:0000256" key="1">
    <source>
        <dbReference type="ARBA" id="ARBA00022443"/>
    </source>
</evidence>
<evidence type="ECO:0000259" key="4">
    <source>
        <dbReference type="PROSITE" id="PS50002"/>
    </source>
</evidence>
<dbReference type="PROSITE" id="PS50010">
    <property type="entry name" value="DH_2"/>
    <property type="match status" value="1"/>
</dbReference>
<dbReference type="InterPro" id="IPR000219">
    <property type="entry name" value="DH_dom"/>
</dbReference>
<evidence type="ECO:0000313" key="6">
    <source>
        <dbReference type="EMBL" id="VUZ52437.1"/>
    </source>
</evidence>
<feature type="region of interest" description="Disordered" evidence="3">
    <location>
        <begin position="591"/>
        <end position="644"/>
    </location>
</feature>
<evidence type="ECO:0000256" key="3">
    <source>
        <dbReference type="SAM" id="MobiDB-lite"/>
    </source>
</evidence>
<dbReference type="SUPFAM" id="SSF48065">
    <property type="entry name" value="DBL homology domain (DH-domain)"/>
    <property type="match status" value="1"/>
</dbReference>
<dbReference type="AlphaFoldDB" id="A0A564YYS4"/>
<evidence type="ECO:0000259" key="5">
    <source>
        <dbReference type="PROSITE" id="PS50010"/>
    </source>
</evidence>
<name>A0A564YYS4_HYMDI</name>
<dbReference type="Proteomes" id="UP000321570">
    <property type="component" value="Unassembled WGS sequence"/>
</dbReference>
<dbReference type="PROSITE" id="PS50002">
    <property type="entry name" value="SH3"/>
    <property type="match status" value="1"/>
</dbReference>
<feature type="domain" description="DH" evidence="5">
    <location>
        <begin position="76"/>
        <end position="255"/>
    </location>
</feature>
<feature type="region of interest" description="Disordered" evidence="3">
    <location>
        <begin position="547"/>
        <end position="569"/>
    </location>
</feature>
<dbReference type="Gene3D" id="2.30.30.40">
    <property type="entry name" value="SH3 Domains"/>
    <property type="match status" value="1"/>
</dbReference>
<gene>
    <name evidence="6" type="ORF">WMSIL1_LOCUS10959</name>
</gene>
<feature type="compositionally biased region" description="Polar residues" evidence="3">
    <location>
        <begin position="549"/>
        <end position="569"/>
    </location>
</feature>
<feature type="compositionally biased region" description="Low complexity" evidence="3">
    <location>
        <begin position="609"/>
        <end position="620"/>
    </location>
</feature>
<accession>A0A564YYS4</accession>
<feature type="region of interest" description="Disordered" evidence="3">
    <location>
        <begin position="413"/>
        <end position="458"/>
    </location>
</feature>
<feature type="domain" description="SH3" evidence="4">
    <location>
        <begin position="4"/>
        <end position="63"/>
    </location>
</feature>
<dbReference type="InterPro" id="IPR036028">
    <property type="entry name" value="SH3-like_dom_sf"/>
</dbReference>
<organism evidence="6 7">
    <name type="scientific">Hymenolepis diminuta</name>
    <name type="common">Rat tapeworm</name>
    <dbReference type="NCBI Taxonomy" id="6216"/>
    <lineage>
        <taxon>Eukaryota</taxon>
        <taxon>Metazoa</taxon>
        <taxon>Spiralia</taxon>
        <taxon>Lophotrochozoa</taxon>
        <taxon>Platyhelminthes</taxon>
        <taxon>Cestoda</taxon>
        <taxon>Eucestoda</taxon>
        <taxon>Cyclophyllidea</taxon>
        <taxon>Hymenolepididae</taxon>
        <taxon>Hymenolepis</taxon>
    </lineage>
</organism>
<dbReference type="InterPro" id="IPR001452">
    <property type="entry name" value="SH3_domain"/>
</dbReference>
<dbReference type="GO" id="GO:0005737">
    <property type="term" value="C:cytoplasm"/>
    <property type="evidence" value="ECO:0007669"/>
    <property type="project" value="TreeGrafter"/>
</dbReference>
<sequence>MESTKKVEAQALFDYDRQHFDELSFKTGEIIKVLKQIEGGWWHGELNGTQGWFPSNYVRKLVSSSRSTDTSHLLSFQQEIVQHILEGESKQISDLNALIKLLQPVAEILSKFSFLTKISTFLDKVAQIILLHETIVKALEKMKPLSNPKFVGKLFLDVAKNMDQLTGEYTRSCAYIEFGLQDNVTAIPVAVGPTGQELYSSKTKALFASVFDRLSRYPILLKETERYYEDPHPDRAAICKAMQVYSEILERCNLLRSLREVDIEVLSSDIRGLPDQTRLQIGDPTLTLKANICVLDAENHFVIDNTKPQAAILLYPNFLIILSLSAPRVYQLRMHVSISNIAVIAPSQNESVLSLKIIGSGAQPEEHNLHLWCTGVCTRDLFFSTASEFIRNSKPYRSASLGSADSRKKIMTNDGSAILRQRSVVRTPASTNAPPEPTLRRRSGSCRSTAGGGGGGSHDDTCPPNCGASHPFALRPSHSGPLCGLEMGEELATTPGSESEQQEPPRINTVAVTDLTNLPGCRFLPHKTKARALLKWPEDILTLSKRQESLNTDSASQRIPPSPTSTQQQGDEILTHLRLDRAPLQTFASLLSGGGDANFRPGVRTPATSRGSRPASPGRSGVAGESGGKGVAAKVMRRKRTDRQKSAINVDDILRSTGHFQEITQRNERDAKILQIIELYCGSGLPQGALKPLDLTQLRLSCTEMRMKENSLPPPTNIGAPSNTVPSRTYENLEHPLVPIHPPPVILPTSGAMRK</sequence>